<name>A0AA89Q833_STRCU</name>
<reference evidence="2 3" key="1">
    <citation type="submission" date="2020-08" db="EMBL/GenBank/DDBJ databases">
        <title>Sequencing the genomes of 1000 actinobacteria strains.</title>
        <authorList>
            <person name="Klenk H.-P."/>
        </authorList>
    </citation>
    <scope>NUCLEOTIDE SEQUENCE [LARGE SCALE GENOMIC DNA]</scope>
    <source>
        <strain evidence="2 3">DSM 40129</strain>
    </source>
</reference>
<evidence type="ECO:0000313" key="2">
    <source>
        <dbReference type="EMBL" id="MBB5811370.1"/>
    </source>
</evidence>
<protein>
    <recommendedName>
        <fullName evidence="4">Secreted protein</fullName>
    </recommendedName>
</protein>
<gene>
    <name evidence="2" type="ORF">HNR72_002398</name>
</gene>
<evidence type="ECO:0008006" key="4">
    <source>
        <dbReference type="Google" id="ProtNLM"/>
    </source>
</evidence>
<evidence type="ECO:0000256" key="1">
    <source>
        <dbReference type="SAM" id="SignalP"/>
    </source>
</evidence>
<feature type="signal peptide" evidence="1">
    <location>
        <begin position="1"/>
        <end position="24"/>
    </location>
</feature>
<dbReference type="EMBL" id="JACHLX010000001">
    <property type="protein sequence ID" value="MBB5811370.1"/>
    <property type="molecule type" value="Genomic_DNA"/>
</dbReference>
<organism evidence="2 3">
    <name type="scientific">Streptomyces collinus</name>
    <dbReference type="NCBI Taxonomy" id="42684"/>
    <lineage>
        <taxon>Bacteria</taxon>
        <taxon>Bacillati</taxon>
        <taxon>Actinomycetota</taxon>
        <taxon>Actinomycetes</taxon>
        <taxon>Kitasatosporales</taxon>
        <taxon>Streptomycetaceae</taxon>
        <taxon>Streptomyces</taxon>
    </lineage>
</organism>
<sequence length="142" mass="15642">MKRTATVLAATAAAFTLITSQASAIDWEKDVATATTTTASPPWSGEVTAYATARYAEDGDWFWVKDNAKDDKSAVVKWELRNTSGTLVRGGSIWMTEGVGEGRYQNKDFTEGYKLYYKVCPIKWGSTWYEQDECGVGLTVTA</sequence>
<keyword evidence="3" id="KW-1185">Reference proteome</keyword>
<comment type="caution">
    <text evidence="2">The sequence shown here is derived from an EMBL/GenBank/DDBJ whole genome shotgun (WGS) entry which is preliminary data.</text>
</comment>
<dbReference type="AlphaFoldDB" id="A0AA89Q833"/>
<dbReference type="RefSeq" id="WP_184846834.1">
    <property type="nucleotide sequence ID" value="NZ_BAABFE010000006.1"/>
</dbReference>
<accession>A0AA89Q833</accession>
<dbReference type="Proteomes" id="UP000579531">
    <property type="component" value="Unassembled WGS sequence"/>
</dbReference>
<proteinExistence type="predicted"/>
<feature type="chain" id="PRO_5041675373" description="Secreted protein" evidence="1">
    <location>
        <begin position="25"/>
        <end position="142"/>
    </location>
</feature>
<evidence type="ECO:0000313" key="3">
    <source>
        <dbReference type="Proteomes" id="UP000579531"/>
    </source>
</evidence>
<keyword evidence="1" id="KW-0732">Signal</keyword>
<dbReference type="GeneID" id="93838798"/>